<dbReference type="PANTHER" id="PTHR40254">
    <property type="entry name" value="BLR0577 PROTEIN"/>
    <property type="match status" value="1"/>
</dbReference>
<evidence type="ECO:0000313" key="6">
    <source>
        <dbReference type="Proteomes" id="UP000182375"/>
    </source>
</evidence>
<dbReference type="PRINTS" id="PR00368">
    <property type="entry name" value="FADPNR"/>
</dbReference>
<name>A0A1H5F3X2_9ACTN</name>
<dbReference type="STRING" id="67331.SAMN04490357_6518"/>
<keyword evidence="1" id="KW-0808">Transferase</keyword>
<gene>
    <name evidence="5" type="ORF">SAMN04490357_6518</name>
</gene>
<evidence type="ECO:0000259" key="4">
    <source>
        <dbReference type="Pfam" id="PF13454"/>
    </source>
</evidence>
<feature type="region of interest" description="Disordered" evidence="2">
    <location>
        <begin position="594"/>
        <end position="632"/>
    </location>
</feature>
<evidence type="ECO:0000259" key="3">
    <source>
        <dbReference type="Pfam" id="PF01583"/>
    </source>
</evidence>
<dbReference type="PANTHER" id="PTHR40254:SF1">
    <property type="entry name" value="BLR0577 PROTEIN"/>
    <property type="match status" value="1"/>
</dbReference>
<dbReference type="InterPro" id="IPR036188">
    <property type="entry name" value="FAD/NAD-bd_sf"/>
</dbReference>
<proteinExistence type="predicted"/>
<dbReference type="Proteomes" id="UP000182375">
    <property type="component" value="Unassembled WGS sequence"/>
</dbReference>
<dbReference type="EMBL" id="FNTD01000004">
    <property type="protein sequence ID" value="SED97964.1"/>
    <property type="molecule type" value="Genomic_DNA"/>
</dbReference>
<dbReference type="SUPFAM" id="SSF51905">
    <property type="entry name" value="FAD/NAD(P)-binding domain"/>
    <property type="match status" value="2"/>
</dbReference>
<evidence type="ECO:0000313" key="5">
    <source>
        <dbReference type="EMBL" id="SED97964.1"/>
    </source>
</evidence>
<feature type="compositionally biased region" description="Low complexity" evidence="2">
    <location>
        <begin position="606"/>
        <end position="620"/>
    </location>
</feature>
<dbReference type="Gene3D" id="3.50.50.60">
    <property type="entry name" value="FAD/NAD(P)-binding domain"/>
    <property type="match status" value="1"/>
</dbReference>
<evidence type="ECO:0000256" key="2">
    <source>
        <dbReference type="SAM" id="MobiDB-lite"/>
    </source>
</evidence>
<evidence type="ECO:0000256" key="1">
    <source>
        <dbReference type="ARBA" id="ARBA00022679"/>
    </source>
</evidence>
<dbReference type="Gene3D" id="3.40.50.300">
    <property type="entry name" value="P-loop containing nucleotide triphosphate hydrolases"/>
    <property type="match status" value="1"/>
</dbReference>
<feature type="domain" description="APS kinase" evidence="3">
    <location>
        <begin position="480"/>
        <end position="634"/>
    </location>
</feature>
<dbReference type="InterPro" id="IPR027417">
    <property type="entry name" value="P-loop_NTPase"/>
</dbReference>
<organism evidence="5 6">
    <name type="scientific">Streptomyces misionensis</name>
    <dbReference type="NCBI Taxonomy" id="67331"/>
    <lineage>
        <taxon>Bacteria</taxon>
        <taxon>Bacillati</taxon>
        <taxon>Actinomycetota</taxon>
        <taxon>Actinomycetes</taxon>
        <taxon>Kitasatosporales</taxon>
        <taxon>Streptomycetaceae</taxon>
        <taxon>Streptomyces</taxon>
    </lineage>
</organism>
<dbReference type="Pfam" id="PF01583">
    <property type="entry name" value="APS_kinase"/>
    <property type="match status" value="1"/>
</dbReference>
<sequence length="658" mass="70071">MVDAHGREPLKLVVVGAGASGILTAVHVAEEAARTRAPVELTLVDPGPRDAAGVAFSTANPRHLLNVPAGGMSCLPDRPDHFVRWLVRERMPTATGRTFAPRRHYGDYLLATLAARVERARGPLAFRRRSARAVACSVHGGRARVRLSDGAWLTADAVVIATGPLAGRASWAPAELRESGRFVTDPWAPGALDGPLADGREVLLVGAGLTAVDVALALDRPGRTVHALSRHGRLPRRHALVPLPPMAPAEPLTGLPLCQLRPAVLRHIRRVTDELGDWRPAFDGLRPLVSRLWAGLDDEERAEFLRSHRHLWEIHRHRMAPETAETVTRLRTAGRLRLHTGEVTAARRDGDVLTVTVTGSRELGAGWVVDCTGQGLRVVESRDPLLSCLVSSGLALPGPLGIGLATTAEGRLRARDGAVVPLWTLGAHRRGDLWESTAVPEIREQAAALARTLLKSRSTATRAIARAERARPVPVPARPGATVWLTGLPGAGTSGIAAELAARIRAEGHRVEVLDGDEIGAGLPAGPASVREDRDARVRRVGMVAEVLARNGVIVLVPDRAPGRGARDGVRLRHDLARVPFLEVHVAAPVAAPAAREAGSPHTRRAAGAPAGAAGVTGLADDPYEPPDCPELRLESHWRTPAESADAVHALLTERGLF</sequence>
<dbReference type="AlphaFoldDB" id="A0A1H5F3X2"/>
<dbReference type="PRINTS" id="PR00411">
    <property type="entry name" value="PNDRDTASEI"/>
</dbReference>
<dbReference type="InterPro" id="IPR038732">
    <property type="entry name" value="HpyO/CreE_NAD-binding"/>
</dbReference>
<dbReference type="GeneID" id="95517019"/>
<dbReference type="Pfam" id="PF13454">
    <property type="entry name" value="NAD_binding_9"/>
    <property type="match status" value="1"/>
</dbReference>
<feature type="domain" description="FAD-dependent urate hydroxylase HpyO/Asp monooxygenase CreE-like FAD/NAD(P)-binding" evidence="4">
    <location>
        <begin position="13"/>
        <end position="163"/>
    </location>
</feature>
<accession>A0A1H5F3X2</accession>
<dbReference type="InterPro" id="IPR059117">
    <property type="entry name" value="APS_kinase_dom"/>
</dbReference>
<reference evidence="5 6" key="1">
    <citation type="submission" date="2016-10" db="EMBL/GenBank/DDBJ databases">
        <authorList>
            <person name="de Groot N.N."/>
        </authorList>
    </citation>
    <scope>NUCLEOTIDE SEQUENCE [LARGE SCALE GENOMIC DNA]</scope>
    <source>
        <strain evidence="5 6">DSM 40306</strain>
    </source>
</reference>
<protein>
    <submittedName>
        <fullName evidence="5">Uncharacterized NAD(P)/FAD-binding protein YdhS</fullName>
    </submittedName>
</protein>
<dbReference type="SUPFAM" id="SSF52540">
    <property type="entry name" value="P-loop containing nucleoside triphosphate hydrolases"/>
    <property type="match status" value="1"/>
</dbReference>
<dbReference type="RefSeq" id="WP_074994561.1">
    <property type="nucleotide sequence ID" value="NZ_FNTD01000004.1"/>
</dbReference>
<dbReference type="InterPro" id="IPR052189">
    <property type="entry name" value="L-asp_N-monooxygenase_NS-form"/>
</dbReference>